<accession>A0A9P4NT01</accession>
<proteinExistence type="predicted"/>
<sequence length="196" mass="21823">MTFYGCKFLRYPTIPGKSLRLCLALQGSARPSQLFYLSRSFVHSVSRPTFPDLSPTRMEENLQILSIGDASTKRASFLKSASCVFLIPINAYRSKVQSFRIQILTCRQFFPAELRRPYYKSKMHVGQPLPSNAAVKSIVKSLNTKTVGVGTSQHLKGSASAAVPTLHPTPTTVAKHMQDDEQQPQAIILIAMCQYK</sequence>
<dbReference type="EMBL" id="MU007034">
    <property type="protein sequence ID" value="KAF2431115.1"/>
    <property type="molecule type" value="Genomic_DNA"/>
</dbReference>
<dbReference type="AlphaFoldDB" id="A0A9P4NT01"/>
<reference evidence="1" key="1">
    <citation type="journal article" date="2020" name="Stud. Mycol.">
        <title>101 Dothideomycetes genomes: a test case for predicting lifestyles and emergence of pathogens.</title>
        <authorList>
            <person name="Haridas S."/>
            <person name="Albert R."/>
            <person name="Binder M."/>
            <person name="Bloem J."/>
            <person name="Labutti K."/>
            <person name="Salamov A."/>
            <person name="Andreopoulos B."/>
            <person name="Baker S."/>
            <person name="Barry K."/>
            <person name="Bills G."/>
            <person name="Bluhm B."/>
            <person name="Cannon C."/>
            <person name="Castanera R."/>
            <person name="Culley D."/>
            <person name="Daum C."/>
            <person name="Ezra D."/>
            <person name="Gonzalez J."/>
            <person name="Henrissat B."/>
            <person name="Kuo A."/>
            <person name="Liang C."/>
            <person name="Lipzen A."/>
            <person name="Lutzoni F."/>
            <person name="Magnuson J."/>
            <person name="Mondo S."/>
            <person name="Nolan M."/>
            <person name="Ohm R."/>
            <person name="Pangilinan J."/>
            <person name="Park H.-J."/>
            <person name="Ramirez L."/>
            <person name="Alfaro M."/>
            <person name="Sun H."/>
            <person name="Tritt A."/>
            <person name="Yoshinaga Y."/>
            <person name="Zwiers L.-H."/>
            <person name="Turgeon B."/>
            <person name="Goodwin S."/>
            <person name="Spatafora J."/>
            <person name="Crous P."/>
            <person name="Grigoriev I."/>
        </authorList>
    </citation>
    <scope>NUCLEOTIDE SEQUENCE</scope>
    <source>
        <strain evidence="1">CBS 130266</strain>
    </source>
</reference>
<protein>
    <submittedName>
        <fullName evidence="1">Uncharacterized protein</fullName>
    </submittedName>
</protein>
<keyword evidence="2" id="KW-1185">Reference proteome</keyword>
<evidence type="ECO:0000313" key="2">
    <source>
        <dbReference type="Proteomes" id="UP000800235"/>
    </source>
</evidence>
<evidence type="ECO:0000313" key="1">
    <source>
        <dbReference type="EMBL" id="KAF2431115.1"/>
    </source>
</evidence>
<dbReference type="Proteomes" id="UP000800235">
    <property type="component" value="Unassembled WGS sequence"/>
</dbReference>
<name>A0A9P4NT01_9PEZI</name>
<comment type="caution">
    <text evidence="1">The sequence shown here is derived from an EMBL/GenBank/DDBJ whole genome shotgun (WGS) entry which is preliminary data.</text>
</comment>
<organism evidence="1 2">
    <name type="scientific">Tothia fuscella</name>
    <dbReference type="NCBI Taxonomy" id="1048955"/>
    <lineage>
        <taxon>Eukaryota</taxon>
        <taxon>Fungi</taxon>
        <taxon>Dikarya</taxon>
        <taxon>Ascomycota</taxon>
        <taxon>Pezizomycotina</taxon>
        <taxon>Dothideomycetes</taxon>
        <taxon>Pleosporomycetidae</taxon>
        <taxon>Venturiales</taxon>
        <taxon>Cylindrosympodiaceae</taxon>
        <taxon>Tothia</taxon>
    </lineage>
</organism>
<gene>
    <name evidence="1" type="ORF">EJ08DRAFT_199097</name>
</gene>